<dbReference type="Proteomes" id="UP001497522">
    <property type="component" value="Unassembled WGS sequence"/>
</dbReference>
<organism evidence="2 3">
    <name type="scientific">Sphagnum jensenii</name>
    <dbReference type="NCBI Taxonomy" id="128206"/>
    <lineage>
        <taxon>Eukaryota</taxon>
        <taxon>Viridiplantae</taxon>
        <taxon>Streptophyta</taxon>
        <taxon>Embryophyta</taxon>
        <taxon>Bryophyta</taxon>
        <taxon>Sphagnophytina</taxon>
        <taxon>Sphagnopsida</taxon>
        <taxon>Sphagnales</taxon>
        <taxon>Sphagnaceae</taxon>
        <taxon>Sphagnum</taxon>
    </lineage>
</organism>
<name>A0ABP0ZZ02_9BRYO</name>
<comment type="caution">
    <text evidence="2">The sequence shown here is derived from an EMBL/GenBank/DDBJ whole genome shotgun (WGS) entry which is preliminary data.</text>
</comment>
<protein>
    <submittedName>
        <fullName evidence="2">Uncharacterized protein</fullName>
    </submittedName>
</protein>
<sequence>METADSAGFWTDWDAKLANQRQVLNLHLNRPPGQILAAESVPPPRFLTPPSGLAGADSAKLPVSLAHSPHQLTWQQSYPACLLSSTSTKLLPATQSADSSTSTKLLPIETSDREPTPKHQQSYSP</sequence>
<feature type="region of interest" description="Disordered" evidence="1">
    <location>
        <begin position="91"/>
        <end position="125"/>
    </location>
</feature>
<evidence type="ECO:0000313" key="3">
    <source>
        <dbReference type="Proteomes" id="UP001497522"/>
    </source>
</evidence>
<gene>
    <name evidence="2" type="ORF">CSSPJE1EN2_LOCUS25874</name>
</gene>
<evidence type="ECO:0000313" key="2">
    <source>
        <dbReference type="EMBL" id="CAK9855942.1"/>
    </source>
</evidence>
<dbReference type="EMBL" id="CAXHBF010000347">
    <property type="protein sequence ID" value="CAK9855942.1"/>
    <property type="molecule type" value="Genomic_DNA"/>
</dbReference>
<reference evidence="2" key="1">
    <citation type="submission" date="2024-03" db="EMBL/GenBank/DDBJ databases">
        <authorList>
            <consortium name="ELIXIR-Norway"/>
            <consortium name="Elixir Norway"/>
        </authorList>
    </citation>
    <scope>NUCLEOTIDE SEQUENCE</scope>
</reference>
<feature type="compositionally biased region" description="Polar residues" evidence="1">
    <location>
        <begin position="91"/>
        <end position="104"/>
    </location>
</feature>
<proteinExistence type="predicted"/>
<accession>A0ABP0ZZ02</accession>
<keyword evidence="3" id="KW-1185">Reference proteome</keyword>
<evidence type="ECO:0000256" key="1">
    <source>
        <dbReference type="SAM" id="MobiDB-lite"/>
    </source>
</evidence>